<dbReference type="KEGG" id="salo:EF888_00410"/>
<proteinExistence type="inferred from homology"/>
<keyword evidence="5 8" id="KW-0812">Transmembrane</keyword>
<name>A0A316G7N1_9RHOB</name>
<keyword evidence="7 8" id="KW-0472">Membrane</keyword>
<dbReference type="InterPro" id="IPR052017">
    <property type="entry name" value="TSUP"/>
</dbReference>
<dbReference type="AlphaFoldDB" id="A0A316G7N1"/>
<evidence type="ECO:0000256" key="4">
    <source>
        <dbReference type="ARBA" id="ARBA00022475"/>
    </source>
</evidence>
<keyword evidence="3" id="KW-0813">Transport</keyword>
<evidence type="ECO:0000256" key="1">
    <source>
        <dbReference type="ARBA" id="ARBA00004651"/>
    </source>
</evidence>
<keyword evidence="6 8" id="KW-1133">Transmembrane helix</keyword>
<dbReference type="GO" id="GO:0005886">
    <property type="term" value="C:plasma membrane"/>
    <property type="evidence" value="ECO:0007669"/>
    <property type="project" value="UniProtKB-SubCell"/>
</dbReference>
<dbReference type="RefSeq" id="WP_109759341.1">
    <property type="nucleotide sequence ID" value="NZ_CP034588.1"/>
</dbReference>
<dbReference type="InterPro" id="IPR002781">
    <property type="entry name" value="TM_pro_TauE-like"/>
</dbReference>
<reference evidence="9 10" key="1">
    <citation type="submission" date="2018-05" db="EMBL/GenBank/DDBJ databases">
        <title>Genomic Encyclopedia of Type Strains, Phase IV (KMG-IV): sequencing the most valuable type-strain genomes for metagenomic binning, comparative biology and taxonomic classification.</title>
        <authorList>
            <person name="Goeker M."/>
        </authorList>
    </citation>
    <scope>NUCLEOTIDE SEQUENCE [LARGE SCALE GENOMIC DNA]</scope>
    <source>
        <strain evidence="9 10">DSM 103371</strain>
    </source>
</reference>
<dbReference type="PANTHER" id="PTHR30269:SF32">
    <property type="entry name" value="MEMBRANE TRANSPORTER PROTEIN-RELATED"/>
    <property type="match status" value="1"/>
</dbReference>
<comment type="subcellular location">
    <subcellularLocation>
        <location evidence="1 8">Cell membrane</location>
        <topology evidence="1 8">Multi-pass membrane protein</topology>
    </subcellularLocation>
</comment>
<dbReference type="Pfam" id="PF01925">
    <property type="entry name" value="TauE"/>
    <property type="match status" value="1"/>
</dbReference>
<dbReference type="OrthoDB" id="9800873at2"/>
<dbReference type="PANTHER" id="PTHR30269">
    <property type="entry name" value="TRANSMEMBRANE PROTEIN YFCA"/>
    <property type="match status" value="1"/>
</dbReference>
<evidence type="ECO:0000256" key="2">
    <source>
        <dbReference type="ARBA" id="ARBA00009142"/>
    </source>
</evidence>
<keyword evidence="4 8" id="KW-1003">Cell membrane</keyword>
<feature type="transmembrane region" description="Helical" evidence="8">
    <location>
        <begin position="80"/>
        <end position="99"/>
    </location>
</feature>
<accession>A0A316G7N1</accession>
<protein>
    <recommendedName>
        <fullName evidence="8">Probable membrane transporter protein</fullName>
    </recommendedName>
</protein>
<sequence>MDIFAHLDAFSLTLAVGFALLAGLIKGMTGFAMPLILVSSLASFLSPELALAGLILPTLVTNLWQAFRQGIGAALTSARAHWRFLAIALISIAVSSQLVTQVSTSLMFTILGLTITGFTLMMLAGWKPRVSPQNRRATEVGVGFVAGTLGGFSGTWGPPTVMYLTALDTPKTEHVRVQGIVYASGAVVLTLAHLKSGVLAGDGATLSFLLLAPALIGMTLGVKIQDKLDQQKFRTVVLVVLAFAGLNLIRRGVLG</sequence>
<evidence type="ECO:0000313" key="9">
    <source>
        <dbReference type="EMBL" id="PWK56673.1"/>
    </source>
</evidence>
<gene>
    <name evidence="9" type="ORF">C8D95_104347</name>
</gene>
<evidence type="ECO:0000256" key="5">
    <source>
        <dbReference type="ARBA" id="ARBA00022692"/>
    </source>
</evidence>
<organism evidence="9 10">
    <name type="scientific">Silicimonas algicola</name>
    <dbReference type="NCBI Taxonomy" id="1826607"/>
    <lineage>
        <taxon>Bacteria</taxon>
        <taxon>Pseudomonadati</taxon>
        <taxon>Pseudomonadota</taxon>
        <taxon>Alphaproteobacteria</taxon>
        <taxon>Rhodobacterales</taxon>
        <taxon>Paracoccaceae</taxon>
    </lineage>
</organism>
<evidence type="ECO:0000256" key="7">
    <source>
        <dbReference type="ARBA" id="ARBA00023136"/>
    </source>
</evidence>
<evidence type="ECO:0000256" key="8">
    <source>
        <dbReference type="RuleBase" id="RU363041"/>
    </source>
</evidence>
<feature type="transmembrane region" description="Helical" evidence="8">
    <location>
        <begin position="105"/>
        <end position="126"/>
    </location>
</feature>
<feature type="transmembrane region" description="Helical" evidence="8">
    <location>
        <begin position="206"/>
        <end position="225"/>
    </location>
</feature>
<keyword evidence="10" id="KW-1185">Reference proteome</keyword>
<feature type="transmembrane region" description="Helical" evidence="8">
    <location>
        <begin position="12"/>
        <end position="37"/>
    </location>
</feature>
<evidence type="ECO:0000256" key="3">
    <source>
        <dbReference type="ARBA" id="ARBA00022448"/>
    </source>
</evidence>
<feature type="transmembrane region" description="Helical" evidence="8">
    <location>
        <begin position="138"/>
        <end position="157"/>
    </location>
</feature>
<dbReference type="EMBL" id="QGGV01000004">
    <property type="protein sequence ID" value="PWK56673.1"/>
    <property type="molecule type" value="Genomic_DNA"/>
</dbReference>
<evidence type="ECO:0000256" key="6">
    <source>
        <dbReference type="ARBA" id="ARBA00022989"/>
    </source>
</evidence>
<comment type="caution">
    <text evidence="9">The sequence shown here is derived from an EMBL/GenBank/DDBJ whole genome shotgun (WGS) entry which is preliminary data.</text>
</comment>
<evidence type="ECO:0000313" key="10">
    <source>
        <dbReference type="Proteomes" id="UP000245390"/>
    </source>
</evidence>
<comment type="similarity">
    <text evidence="2 8">Belongs to the 4-toluene sulfonate uptake permease (TSUP) (TC 2.A.102) family.</text>
</comment>
<dbReference type="Proteomes" id="UP000245390">
    <property type="component" value="Unassembled WGS sequence"/>
</dbReference>
<feature type="transmembrane region" description="Helical" evidence="8">
    <location>
        <begin position="49"/>
        <end position="68"/>
    </location>
</feature>
<feature type="transmembrane region" description="Helical" evidence="8">
    <location>
        <begin position="231"/>
        <end position="249"/>
    </location>
</feature>